<evidence type="ECO:0000313" key="7">
    <source>
        <dbReference type="Proteomes" id="UP000009017"/>
    </source>
</evidence>
<comment type="caution">
    <text evidence="6">The sequence shown here is derived from an EMBL/GenBank/DDBJ whole genome shotgun (WGS) entry which is preliminary data.</text>
</comment>
<evidence type="ECO:0000256" key="3">
    <source>
        <dbReference type="ARBA" id="ARBA00022970"/>
    </source>
</evidence>
<feature type="chain" id="PRO_5003741737" description="Leucine-binding protein domain-containing protein" evidence="4">
    <location>
        <begin position="21"/>
        <end position="384"/>
    </location>
</feature>
<feature type="signal peptide" evidence="4">
    <location>
        <begin position="1"/>
        <end position="20"/>
    </location>
</feature>
<reference evidence="6 7" key="1">
    <citation type="submission" date="2012-03" db="EMBL/GenBank/DDBJ databases">
        <title>The Genome Sequence of Bartonella melophagi K-2C.</title>
        <authorList>
            <consortium name="The Broad Institute Genome Sequencing Platform"/>
            <consortium name="The Broad Institute Genome Sequencing Center for Infectious Disease"/>
            <person name="Feldgarden M."/>
            <person name="Kirby J."/>
            <person name="Kosoy M."/>
            <person name="Birtles R."/>
            <person name="Probert W.S."/>
            <person name="Chiaraviglio L."/>
            <person name="Young S.K."/>
            <person name="Zeng Q."/>
            <person name="Gargeya S."/>
            <person name="Fitzgerald M."/>
            <person name="Haas B."/>
            <person name="Abouelleil A."/>
            <person name="Alvarado L."/>
            <person name="Arachchi H.M."/>
            <person name="Berlin A."/>
            <person name="Chapman S.B."/>
            <person name="Gearin G."/>
            <person name="Goldberg J."/>
            <person name="Griggs A."/>
            <person name="Gujja S."/>
            <person name="Hansen M."/>
            <person name="Heiman D."/>
            <person name="Howarth C."/>
            <person name="Larimer J."/>
            <person name="Lui A."/>
            <person name="MacDonald P.J.P."/>
            <person name="McCowen C."/>
            <person name="Montmayeur A."/>
            <person name="Murphy C."/>
            <person name="Neiman D."/>
            <person name="Pearson M."/>
            <person name="Priest M."/>
            <person name="Roberts A."/>
            <person name="Saif S."/>
            <person name="Shea T."/>
            <person name="Sisk P."/>
            <person name="Stolte C."/>
            <person name="Sykes S."/>
            <person name="Wortman J."/>
            <person name="Nusbaum C."/>
            <person name="Birren B."/>
        </authorList>
    </citation>
    <scope>NUCLEOTIDE SEQUENCE [LARGE SCALE GENOMIC DNA]</scope>
    <source>
        <strain evidence="6 7">K-2C</strain>
    </source>
</reference>
<proteinExistence type="inferred from homology"/>
<evidence type="ECO:0000256" key="1">
    <source>
        <dbReference type="ARBA" id="ARBA00010062"/>
    </source>
</evidence>
<dbReference type="HOGENOM" id="CLU_027128_6_1_5"/>
<keyword evidence="7" id="KW-1185">Reference proteome</keyword>
<dbReference type="OrthoDB" id="9791590at2"/>
<name>J0ZNU6_9HYPH</name>
<dbReference type="PATRIC" id="fig|1094557.3.peg.817"/>
<dbReference type="InterPro" id="IPR028082">
    <property type="entry name" value="Peripla_BP_I"/>
</dbReference>
<evidence type="ECO:0000256" key="2">
    <source>
        <dbReference type="ARBA" id="ARBA00022729"/>
    </source>
</evidence>
<dbReference type="InterPro" id="IPR028081">
    <property type="entry name" value="Leu-bd"/>
</dbReference>
<feature type="domain" description="Leucine-binding protein" evidence="5">
    <location>
        <begin position="32"/>
        <end position="372"/>
    </location>
</feature>
<dbReference type="CDD" id="cd06347">
    <property type="entry name" value="PBP1_ABC_LivK_ligand_binding-like"/>
    <property type="match status" value="1"/>
</dbReference>
<dbReference type="PANTHER" id="PTHR30483">
    <property type="entry name" value="LEUCINE-SPECIFIC-BINDING PROTEIN"/>
    <property type="match status" value="1"/>
</dbReference>
<comment type="similarity">
    <text evidence="1">Belongs to the leucine-binding protein family.</text>
</comment>
<keyword evidence="3" id="KW-0029">Amino-acid transport</keyword>
<dbReference type="eggNOG" id="COG0683">
    <property type="taxonomic scope" value="Bacteria"/>
</dbReference>
<evidence type="ECO:0000259" key="5">
    <source>
        <dbReference type="Pfam" id="PF13458"/>
    </source>
</evidence>
<sequence>MQLKKFLTIIVTIVMLTANAYTNVVNAYANAPIKIGVYLPLTGQNAFGGQLELEGIQLAHKKIPEILGRKVELIIIDNKSDKVEAANAVMRLTANDNVSGIIGTYGSSLALAGGEVSEKAKTPVIVTSATNPLITHGKKYSFRTCFIDPYQGAGAATYAIQNLHAKKAAILKDISSDYAIGLANYFNRSFKKLGGEIILNLNYNSGDQDFSAALTQIIAQKPDVLFIPSYFSEGSIIMKQARELGAQFRIMGGDAMDNPETIAIAGKAAENFLHTTLPYDKNMPNMSRAAQEFTNEWNIAYPHKEPNINSVLGYTAYIIFMKAIENAESADREVITIELSKLKDVQTPFGSMSMDENHNLQIPIGVIEIKDGKRIYLNEIKPAI</sequence>
<dbReference type="SUPFAM" id="SSF53822">
    <property type="entry name" value="Periplasmic binding protein-like I"/>
    <property type="match status" value="1"/>
</dbReference>
<evidence type="ECO:0000313" key="6">
    <source>
        <dbReference type="EMBL" id="EJF90223.1"/>
    </source>
</evidence>
<dbReference type="Proteomes" id="UP000009017">
    <property type="component" value="Unassembled WGS sequence"/>
</dbReference>
<keyword evidence="3" id="KW-0813">Transport</keyword>
<protein>
    <recommendedName>
        <fullName evidence="5">Leucine-binding protein domain-containing protein</fullName>
    </recommendedName>
</protein>
<accession>J0ZNU6</accession>
<dbReference type="EMBL" id="AIMA01000013">
    <property type="protein sequence ID" value="EJF90223.1"/>
    <property type="molecule type" value="Genomic_DNA"/>
</dbReference>
<dbReference type="InterPro" id="IPR051010">
    <property type="entry name" value="BCAA_transport"/>
</dbReference>
<evidence type="ECO:0000256" key="4">
    <source>
        <dbReference type="SAM" id="SignalP"/>
    </source>
</evidence>
<dbReference type="AlphaFoldDB" id="J0ZNU6"/>
<keyword evidence="2 4" id="KW-0732">Signal</keyword>
<gene>
    <name evidence="6" type="ORF">ME3_00775</name>
</gene>
<dbReference type="Gene3D" id="3.40.50.2300">
    <property type="match status" value="2"/>
</dbReference>
<dbReference type="RefSeq" id="WP_007477320.1">
    <property type="nucleotide sequence ID" value="NZ_JH725082.1"/>
</dbReference>
<organism evidence="6 7">
    <name type="scientific">Bartonella melophagi K-2C</name>
    <dbReference type="NCBI Taxonomy" id="1094557"/>
    <lineage>
        <taxon>Bacteria</taxon>
        <taxon>Pseudomonadati</taxon>
        <taxon>Pseudomonadota</taxon>
        <taxon>Alphaproteobacteria</taxon>
        <taxon>Hyphomicrobiales</taxon>
        <taxon>Bartonellaceae</taxon>
        <taxon>Bartonella</taxon>
    </lineage>
</organism>
<dbReference type="PANTHER" id="PTHR30483:SF6">
    <property type="entry name" value="PERIPLASMIC BINDING PROTEIN OF ABC TRANSPORTER FOR NATURAL AMINO ACIDS"/>
    <property type="match status" value="1"/>
</dbReference>
<dbReference type="GO" id="GO:0006865">
    <property type="term" value="P:amino acid transport"/>
    <property type="evidence" value="ECO:0007669"/>
    <property type="project" value="UniProtKB-KW"/>
</dbReference>
<dbReference type="Pfam" id="PF13458">
    <property type="entry name" value="Peripla_BP_6"/>
    <property type="match status" value="1"/>
</dbReference>